<keyword evidence="2" id="KW-1185">Reference proteome</keyword>
<name>A0ABN2UPZ5_9ACTN</name>
<reference evidence="1 2" key="1">
    <citation type="journal article" date="2019" name="Int. J. Syst. Evol. Microbiol.">
        <title>The Global Catalogue of Microorganisms (GCM) 10K type strain sequencing project: providing services to taxonomists for standard genome sequencing and annotation.</title>
        <authorList>
            <consortium name="The Broad Institute Genomics Platform"/>
            <consortium name="The Broad Institute Genome Sequencing Center for Infectious Disease"/>
            <person name="Wu L."/>
            <person name="Ma J."/>
        </authorList>
    </citation>
    <scope>NUCLEOTIDE SEQUENCE [LARGE SCALE GENOMIC DNA]</scope>
    <source>
        <strain evidence="1 2">JCM 16014</strain>
    </source>
</reference>
<accession>A0ABN2UPZ5</accession>
<organism evidence="1 2">
    <name type="scientific">Catenulispora yoronensis</name>
    <dbReference type="NCBI Taxonomy" id="450799"/>
    <lineage>
        <taxon>Bacteria</taxon>
        <taxon>Bacillati</taxon>
        <taxon>Actinomycetota</taxon>
        <taxon>Actinomycetes</taxon>
        <taxon>Catenulisporales</taxon>
        <taxon>Catenulisporaceae</taxon>
        <taxon>Catenulispora</taxon>
    </lineage>
</organism>
<comment type="caution">
    <text evidence="1">The sequence shown here is derived from an EMBL/GenBank/DDBJ whole genome shotgun (WGS) entry which is preliminary data.</text>
</comment>
<sequence length="147" mass="14827">MTDVKLALAYVCVHRDALRLELADVEPGRGLAADPASLLEVLDAALAAGDAVQPILDAIDATLREDGDALGLYGRLRADARGLSVAGIAKAPPAKDEAVLVCPAGLCSRAQWPVPGASGGAAATPGPRGLPSERCALTGAPLSEARL</sequence>
<proteinExistence type="predicted"/>
<dbReference type="EMBL" id="BAAAQN010000031">
    <property type="protein sequence ID" value="GAA2041271.1"/>
    <property type="molecule type" value="Genomic_DNA"/>
</dbReference>
<gene>
    <name evidence="1" type="ORF">GCM10009839_49580</name>
</gene>
<protein>
    <submittedName>
        <fullName evidence="1">Uncharacterized protein</fullName>
    </submittedName>
</protein>
<evidence type="ECO:0000313" key="1">
    <source>
        <dbReference type="EMBL" id="GAA2041271.1"/>
    </source>
</evidence>
<dbReference type="Proteomes" id="UP001500751">
    <property type="component" value="Unassembled WGS sequence"/>
</dbReference>
<evidence type="ECO:0000313" key="2">
    <source>
        <dbReference type="Proteomes" id="UP001500751"/>
    </source>
</evidence>